<dbReference type="Gene3D" id="3.90.380.10">
    <property type="entry name" value="Naphthalene 1,2-dioxygenase Alpha Subunit, Chain A, domain 1"/>
    <property type="match status" value="2"/>
</dbReference>
<comment type="similarity">
    <text evidence="4">Belongs to the choline monooxygenase family.</text>
</comment>
<name>A0A835IEH1_9MAGN</name>
<dbReference type="GO" id="GO:0009570">
    <property type="term" value="C:chloroplast stroma"/>
    <property type="evidence" value="ECO:0007669"/>
    <property type="project" value="UniProtKB-SubCell"/>
</dbReference>
<evidence type="ECO:0000256" key="2">
    <source>
        <dbReference type="ARBA" id="ARBA00002149"/>
    </source>
</evidence>
<dbReference type="EMBL" id="JADFTS010000003">
    <property type="protein sequence ID" value="KAF9615152.1"/>
    <property type="molecule type" value="Genomic_DNA"/>
</dbReference>
<dbReference type="GO" id="GO:0005506">
    <property type="term" value="F:iron ion binding"/>
    <property type="evidence" value="ECO:0007669"/>
    <property type="project" value="InterPro"/>
</dbReference>
<evidence type="ECO:0000256" key="13">
    <source>
        <dbReference type="ARBA" id="ARBA00034078"/>
    </source>
</evidence>
<evidence type="ECO:0000313" key="17">
    <source>
        <dbReference type="Proteomes" id="UP000631114"/>
    </source>
</evidence>
<keyword evidence="12" id="KW-0411">Iron-sulfur</keyword>
<comment type="pathway">
    <text evidence="3">Amine and polyamine biosynthesis; betaine biosynthesis via choline pathway; betaine aldehyde from choline (monooxygenase route): step 1/1.</text>
</comment>
<evidence type="ECO:0000256" key="10">
    <source>
        <dbReference type="ARBA" id="ARBA00023002"/>
    </source>
</evidence>
<evidence type="ECO:0000256" key="1">
    <source>
        <dbReference type="ARBA" id="ARBA00001962"/>
    </source>
</evidence>
<accession>A0A835IEH1</accession>
<dbReference type="Pfam" id="PF00355">
    <property type="entry name" value="Rieske"/>
    <property type="match status" value="1"/>
</dbReference>
<keyword evidence="10" id="KW-0560">Oxidoreductase</keyword>
<keyword evidence="8" id="KW-0479">Metal-binding</keyword>
<dbReference type="Gene3D" id="2.102.10.10">
    <property type="entry name" value="Rieske [2Fe-2S] iron-sulphur domain"/>
    <property type="match status" value="1"/>
</dbReference>
<keyword evidence="9" id="KW-0809">Transit peptide</keyword>
<evidence type="ECO:0000256" key="12">
    <source>
        <dbReference type="ARBA" id="ARBA00023014"/>
    </source>
</evidence>
<sequence>MALLKLVSLPCFQTRNYYSSPRNFSKQITSNSKTQQLVRDFNPKIPLEQAQTPPTSWYTDPTFHHLELQQLFYRGWQAVGFKEQIQNPHHYFTGRLGNVEFVVCRDVNGEVHAFHNVCRHHASLLASGSGKKSCFVCPYHGWTYGLDGVLLKATRISGIQNFNVNEFGLIPFQVAIWGPFVLINLDKDVQLLQEEIHSKTVANEWLGSCSEMLSTNGIDSSLAFVCRREYTINCNWKVFCDNYLDGGYHVPYAHTGLASGLKLESYSTTIFEKVSLQMCESGVTENKDECDRLGSKAIYAFVYPNFMINRYGPWMDTNLVLPLGPNKCQVIFDYFLESSLKALPCHMGWPSPCDLKINNASDELEVRSCPDDKSFIESSLAESERVQMEDITLCEGVQKGLESPAYCTGSNFQSLFGLQQQIVCRGEATSSPRSSYGCVKIIDQLQQQITMLQHELAKTQGEIAFYRAKQTQQSRMTPTSSRRANE</sequence>
<reference evidence="16 17" key="1">
    <citation type="submission" date="2020-10" db="EMBL/GenBank/DDBJ databases">
        <title>The Coptis chinensis genome and diversification of protoberbering-type alkaloids.</title>
        <authorList>
            <person name="Wang B."/>
            <person name="Shu S."/>
            <person name="Song C."/>
            <person name="Liu Y."/>
        </authorList>
    </citation>
    <scope>NUCLEOTIDE SEQUENCE [LARGE SCALE GENOMIC DNA]</scope>
    <source>
        <strain evidence="16">HL-2020</strain>
        <tissue evidence="16">Leaf</tissue>
    </source>
</reference>
<feature type="domain" description="Rieske" evidence="15">
    <location>
        <begin position="76"/>
        <end position="183"/>
    </location>
</feature>
<proteinExistence type="inferred from homology"/>
<dbReference type="GO" id="GO:0051537">
    <property type="term" value="F:2 iron, 2 sulfur cluster binding"/>
    <property type="evidence" value="ECO:0007669"/>
    <property type="project" value="UniProtKB-KW"/>
</dbReference>
<evidence type="ECO:0000256" key="7">
    <source>
        <dbReference type="ARBA" id="ARBA00022714"/>
    </source>
</evidence>
<dbReference type="PROSITE" id="PS51296">
    <property type="entry name" value="RIESKE"/>
    <property type="match status" value="1"/>
</dbReference>
<evidence type="ECO:0000256" key="3">
    <source>
        <dbReference type="ARBA" id="ARBA00004866"/>
    </source>
</evidence>
<comment type="function">
    <text evidence="2">Catalyzes the first step of the osmoprotectant glycine betaine synthesis.</text>
</comment>
<evidence type="ECO:0000313" key="16">
    <source>
        <dbReference type="EMBL" id="KAF9615152.1"/>
    </source>
</evidence>
<dbReference type="SUPFAM" id="SSF50022">
    <property type="entry name" value="ISP domain"/>
    <property type="match status" value="1"/>
</dbReference>
<dbReference type="InterPro" id="IPR015879">
    <property type="entry name" value="Ring_hydroxy_dOase_asu_C_dom"/>
</dbReference>
<evidence type="ECO:0000256" key="6">
    <source>
        <dbReference type="ARBA" id="ARBA00014931"/>
    </source>
</evidence>
<comment type="cofactor">
    <cofactor evidence="1">
        <name>Fe cation</name>
        <dbReference type="ChEBI" id="CHEBI:24875"/>
    </cofactor>
</comment>
<dbReference type="UniPathway" id="UPA00529">
    <property type="reaction ID" value="UER00430"/>
</dbReference>
<dbReference type="InterPro" id="IPR017941">
    <property type="entry name" value="Rieske_2Fe-2S"/>
</dbReference>
<dbReference type="GO" id="GO:0019133">
    <property type="term" value="F:choline monooxygenase activity"/>
    <property type="evidence" value="ECO:0007669"/>
    <property type="project" value="UniProtKB-EC"/>
</dbReference>
<evidence type="ECO:0000256" key="5">
    <source>
        <dbReference type="ARBA" id="ARBA00012763"/>
    </source>
</evidence>
<dbReference type="AlphaFoldDB" id="A0A835IEH1"/>
<dbReference type="InterPro" id="IPR036922">
    <property type="entry name" value="Rieske_2Fe-2S_sf"/>
</dbReference>
<comment type="caution">
    <text evidence="16">The sequence shown here is derived from an EMBL/GenBank/DDBJ whole genome shotgun (WGS) entry which is preliminary data.</text>
</comment>
<evidence type="ECO:0000256" key="8">
    <source>
        <dbReference type="ARBA" id="ARBA00022723"/>
    </source>
</evidence>
<comment type="cofactor">
    <cofactor evidence="13">
        <name>[2Fe-2S] cluster</name>
        <dbReference type="ChEBI" id="CHEBI:190135"/>
    </cofactor>
</comment>
<dbReference type="PANTHER" id="PTHR43756:SF5">
    <property type="entry name" value="CHOLINE MONOOXYGENASE, CHLOROPLASTIC"/>
    <property type="match status" value="1"/>
</dbReference>
<dbReference type="SUPFAM" id="SSF55961">
    <property type="entry name" value="Bet v1-like"/>
    <property type="match status" value="1"/>
</dbReference>
<keyword evidence="17" id="KW-1185">Reference proteome</keyword>
<dbReference type="PANTHER" id="PTHR43756">
    <property type="entry name" value="CHOLINE MONOOXYGENASE, CHLOROPLASTIC"/>
    <property type="match status" value="1"/>
</dbReference>
<dbReference type="PRINTS" id="PR00090">
    <property type="entry name" value="RNGDIOXGNASE"/>
</dbReference>
<evidence type="ECO:0000256" key="14">
    <source>
        <dbReference type="ARBA" id="ARBA00049097"/>
    </source>
</evidence>
<dbReference type="Pfam" id="PF00848">
    <property type="entry name" value="Ring_hydroxyl_A"/>
    <property type="match status" value="1"/>
</dbReference>
<gene>
    <name evidence="16" type="ORF">IFM89_022213</name>
</gene>
<comment type="catalytic activity">
    <reaction evidence="14">
        <text>choline + 2 reduced [2Fe-2S]-[ferredoxin] + O2 + 2 H(+) = betaine aldehyde hydrate + 2 oxidized [2Fe-2S]-[ferredoxin] + H2O</text>
        <dbReference type="Rhea" id="RHEA:17769"/>
        <dbReference type="Rhea" id="RHEA-COMP:10000"/>
        <dbReference type="Rhea" id="RHEA-COMP:10001"/>
        <dbReference type="ChEBI" id="CHEBI:15354"/>
        <dbReference type="ChEBI" id="CHEBI:15377"/>
        <dbReference type="ChEBI" id="CHEBI:15378"/>
        <dbReference type="ChEBI" id="CHEBI:15379"/>
        <dbReference type="ChEBI" id="CHEBI:15870"/>
        <dbReference type="ChEBI" id="CHEBI:33737"/>
        <dbReference type="ChEBI" id="CHEBI:33738"/>
        <dbReference type="EC" id="1.14.15.7"/>
    </reaction>
</comment>
<evidence type="ECO:0000256" key="9">
    <source>
        <dbReference type="ARBA" id="ARBA00022946"/>
    </source>
</evidence>
<evidence type="ECO:0000259" key="15">
    <source>
        <dbReference type="PROSITE" id="PS51296"/>
    </source>
</evidence>
<keyword evidence="11" id="KW-0408">Iron</keyword>
<dbReference type="GO" id="GO:0019285">
    <property type="term" value="P:glycine betaine biosynthetic process from choline"/>
    <property type="evidence" value="ECO:0007669"/>
    <property type="project" value="UniProtKB-UniPathway"/>
</dbReference>
<evidence type="ECO:0000256" key="11">
    <source>
        <dbReference type="ARBA" id="ARBA00023004"/>
    </source>
</evidence>
<dbReference type="Proteomes" id="UP000631114">
    <property type="component" value="Unassembled WGS sequence"/>
</dbReference>
<dbReference type="InterPro" id="IPR001663">
    <property type="entry name" value="Rng_hydr_dOase-A"/>
</dbReference>
<keyword evidence="7" id="KW-0001">2Fe-2S</keyword>
<organism evidence="16 17">
    <name type="scientific">Coptis chinensis</name>
    <dbReference type="NCBI Taxonomy" id="261450"/>
    <lineage>
        <taxon>Eukaryota</taxon>
        <taxon>Viridiplantae</taxon>
        <taxon>Streptophyta</taxon>
        <taxon>Embryophyta</taxon>
        <taxon>Tracheophyta</taxon>
        <taxon>Spermatophyta</taxon>
        <taxon>Magnoliopsida</taxon>
        <taxon>Ranunculales</taxon>
        <taxon>Ranunculaceae</taxon>
        <taxon>Coptidoideae</taxon>
        <taxon>Coptis</taxon>
    </lineage>
</organism>
<evidence type="ECO:0000256" key="4">
    <source>
        <dbReference type="ARBA" id="ARBA00010848"/>
    </source>
</evidence>
<dbReference type="OrthoDB" id="426882at2759"/>
<dbReference type="EC" id="1.14.15.7" evidence="5"/>
<protein>
    <recommendedName>
        <fullName evidence="6">Choline monooxygenase, chloroplastic</fullName>
        <ecNumber evidence="5">1.14.15.7</ecNumber>
    </recommendedName>
</protein>